<dbReference type="Proteomes" id="UP001271007">
    <property type="component" value="Unassembled WGS sequence"/>
</dbReference>
<dbReference type="EMBL" id="JAWDJX010000064">
    <property type="protein sequence ID" value="KAK3047272.1"/>
    <property type="molecule type" value="Genomic_DNA"/>
</dbReference>
<proteinExistence type="predicted"/>
<gene>
    <name evidence="2" type="ORF">LTR09_011261</name>
</gene>
<evidence type="ECO:0000256" key="1">
    <source>
        <dbReference type="SAM" id="MobiDB-lite"/>
    </source>
</evidence>
<dbReference type="AlphaFoldDB" id="A0AAJ0DC06"/>
<evidence type="ECO:0000313" key="2">
    <source>
        <dbReference type="EMBL" id="KAK3047272.1"/>
    </source>
</evidence>
<protein>
    <submittedName>
        <fullName evidence="2">Uncharacterized protein</fullName>
    </submittedName>
</protein>
<reference evidence="2" key="1">
    <citation type="submission" date="2023-04" db="EMBL/GenBank/DDBJ databases">
        <title>Black Yeasts Isolated from many extreme environments.</title>
        <authorList>
            <person name="Coleine C."/>
            <person name="Stajich J.E."/>
            <person name="Selbmann L."/>
        </authorList>
    </citation>
    <scope>NUCLEOTIDE SEQUENCE</scope>
    <source>
        <strain evidence="2">CCFEE 5312</strain>
    </source>
</reference>
<keyword evidence="3" id="KW-1185">Reference proteome</keyword>
<comment type="caution">
    <text evidence="2">The sequence shown here is derived from an EMBL/GenBank/DDBJ whole genome shotgun (WGS) entry which is preliminary data.</text>
</comment>
<feature type="region of interest" description="Disordered" evidence="1">
    <location>
        <begin position="95"/>
        <end position="119"/>
    </location>
</feature>
<accession>A0AAJ0DC06</accession>
<dbReference type="Gene3D" id="3.40.630.30">
    <property type="match status" value="1"/>
</dbReference>
<organism evidence="2 3">
    <name type="scientific">Extremus antarcticus</name>
    <dbReference type="NCBI Taxonomy" id="702011"/>
    <lineage>
        <taxon>Eukaryota</taxon>
        <taxon>Fungi</taxon>
        <taxon>Dikarya</taxon>
        <taxon>Ascomycota</taxon>
        <taxon>Pezizomycotina</taxon>
        <taxon>Dothideomycetes</taxon>
        <taxon>Dothideomycetidae</taxon>
        <taxon>Mycosphaerellales</taxon>
        <taxon>Extremaceae</taxon>
        <taxon>Extremus</taxon>
    </lineage>
</organism>
<sequence length="142" mass="16077">MTPLYDFRSITTVDIPACFKIAALSMQDDKQNQFKAACRDDPYDHEEGMRGALQHWTKPGSRSQTVLATDRNSGAVVGWMVWNYHEPKPEIPVAELEPVSEQEGQKTQQARSSKARLEAYSSSEMQKWMKVLTPAKELARCS</sequence>
<evidence type="ECO:0000313" key="3">
    <source>
        <dbReference type="Proteomes" id="UP001271007"/>
    </source>
</evidence>
<name>A0AAJ0DC06_9PEZI</name>